<evidence type="ECO:0000256" key="2">
    <source>
        <dbReference type="ARBA" id="ARBA00022475"/>
    </source>
</evidence>
<evidence type="ECO:0000259" key="8">
    <source>
        <dbReference type="Pfam" id="PF00913"/>
    </source>
</evidence>
<reference evidence="9" key="1">
    <citation type="submission" date="2016-08" db="EMBL/GenBank/DDBJ databases">
        <title>VSG repertoire of Trypanosoma brucei EATRO 1125.</title>
        <authorList>
            <person name="Cross G.A."/>
        </authorList>
    </citation>
    <scope>NUCLEOTIDE SEQUENCE</scope>
    <source>
        <strain evidence="9">EATRO 1125</strain>
    </source>
</reference>
<keyword evidence="6" id="KW-0449">Lipoprotein</keyword>
<dbReference type="VEuPathDB" id="TriTrypDB:Tb427_000526600"/>
<feature type="domain" description="Trypanosome variant surface glycoprotein A-type N-terminal" evidence="8">
    <location>
        <begin position="4"/>
        <end position="315"/>
    </location>
</feature>
<dbReference type="Pfam" id="PF00913">
    <property type="entry name" value="Trypan_glycop"/>
    <property type="match status" value="1"/>
</dbReference>
<evidence type="ECO:0000256" key="5">
    <source>
        <dbReference type="ARBA" id="ARBA00023180"/>
    </source>
</evidence>
<comment type="subcellular location">
    <subcellularLocation>
        <location evidence="1">Cell membrane</location>
        <topology evidence="1">Lipid-anchor</topology>
        <topology evidence="1">GPI-anchor</topology>
    </subcellularLocation>
</comment>
<dbReference type="Gene3D" id="1.10.470.10">
    <property type="entry name" value="Variant Surface Glycoprotein, subunit A, domain 2"/>
    <property type="match status" value="1"/>
</dbReference>
<dbReference type="GO" id="GO:0042783">
    <property type="term" value="P:symbiont-mediated evasion of host immune response"/>
    <property type="evidence" value="ECO:0007669"/>
    <property type="project" value="InterPro"/>
</dbReference>
<keyword evidence="4" id="KW-0472">Membrane</keyword>
<protein>
    <submittedName>
        <fullName evidence="9">Variant surface glycoprotein 1125.2600</fullName>
    </submittedName>
</protein>
<proteinExistence type="predicted"/>
<evidence type="ECO:0000256" key="6">
    <source>
        <dbReference type="ARBA" id="ARBA00023288"/>
    </source>
</evidence>
<evidence type="ECO:0000256" key="3">
    <source>
        <dbReference type="ARBA" id="ARBA00022622"/>
    </source>
</evidence>
<feature type="compositionally biased region" description="Basic and acidic residues" evidence="7">
    <location>
        <begin position="354"/>
        <end position="400"/>
    </location>
</feature>
<dbReference type="VEuPathDB" id="TriTrypDB:Tb927.11.18480"/>
<dbReference type="AlphaFoldDB" id="A0A1J0R4W2"/>
<dbReference type="Gene3D" id="3.90.150.10">
    <property type="entry name" value="Variant Surface Glycoprotein, subunit A domain 1"/>
    <property type="match status" value="1"/>
</dbReference>
<name>A0A1J0R4W2_9TRYP</name>
<dbReference type="EMBL" id="KX698916">
    <property type="protein sequence ID" value="APD72872.1"/>
    <property type="molecule type" value="Genomic_DNA"/>
</dbReference>
<keyword evidence="3" id="KW-0336">GPI-anchor</keyword>
<evidence type="ECO:0000256" key="1">
    <source>
        <dbReference type="ARBA" id="ARBA00004609"/>
    </source>
</evidence>
<organism evidence="9">
    <name type="scientific">Trypanosoma brucei</name>
    <dbReference type="NCBI Taxonomy" id="5691"/>
    <lineage>
        <taxon>Eukaryota</taxon>
        <taxon>Discoba</taxon>
        <taxon>Euglenozoa</taxon>
        <taxon>Kinetoplastea</taxon>
        <taxon>Metakinetoplastina</taxon>
        <taxon>Trypanosomatida</taxon>
        <taxon>Trypanosomatidae</taxon>
        <taxon>Trypanosoma</taxon>
    </lineage>
</organism>
<dbReference type="SUPFAM" id="SSF58087">
    <property type="entry name" value="Variant surface glycoprotein (N-terminal domain)"/>
    <property type="match status" value="1"/>
</dbReference>
<keyword evidence="5" id="KW-0325">Glycoprotein</keyword>
<dbReference type="GO" id="GO:0005886">
    <property type="term" value="C:plasma membrane"/>
    <property type="evidence" value="ECO:0007669"/>
    <property type="project" value="UniProtKB-SubCell"/>
</dbReference>
<feature type="region of interest" description="Disordered" evidence="7">
    <location>
        <begin position="347"/>
        <end position="419"/>
    </location>
</feature>
<dbReference type="GO" id="GO:0098552">
    <property type="term" value="C:side of membrane"/>
    <property type="evidence" value="ECO:0007669"/>
    <property type="project" value="UniProtKB-KW"/>
</dbReference>
<dbReference type="InterPro" id="IPR001812">
    <property type="entry name" value="Trypano_VSG_A_N_dom"/>
</dbReference>
<evidence type="ECO:0000313" key="9">
    <source>
        <dbReference type="EMBL" id="APD72872.1"/>
    </source>
</evidence>
<evidence type="ECO:0000256" key="4">
    <source>
        <dbReference type="ARBA" id="ARBA00023136"/>
    </source>
</evidence>
<evidence type="ECO:0000256" key="7">
    <source>
        <dbReference type="SAM" id="MobiDB-lite"/>
    </source>
</evidence>
<accession>A0A1J0R4W2</accession>
<keyword evidence="2" id="KW-1003">Cell membrane</keyword>
<sequence>MNAAAAAKALAGAAAAAAADSETKVVFQAAAAAAAECAADTAAGLTSKATAVVSATGRAAKEIGHIAEMVNFLKQVSAGGGSTGYGLTKAADEANAADESEQELKCDKQTIVYNAQAMQYTANDVTDDGFPVMPGGDAKSGTATNKCKLFHKGSAAAAASDLFQKPGQRSFIGGLLTVTTVGSSQPGSLTISGQSTIATAGAAEPNQILGELYNSVQELKNIQGRDCGTDEKSSISKVIEDEKVKALLTAALAIGATSTDKESPEQRAQKMLERVAGTTSELGTAIFKKIEEQQAMHIEGAKATQKQLKQITGSANRRLTELYHTMMAEKNLGDLKKKIEDLASQTAAVSKKMPSKEDCKEHKEQGPCEKAGCKFDGSKKDGEKCFPDPEAPTVKKDGENGKTGSTSICAGKEQGECEK</sequence>